<proteinExistence type="predicted"/>
<feature type="region of interest" description="Disordered" evidence="1">
    <location>
        <begin position="1"/>
        <end position="55"/>
    </location>
</feature>
<dbReference type="Proteomes" id="UP000016931">
    <property type="component" value="Unassembled WGS sequence"/>
</dbReference>
<reference evidence="2 3" key="1">
    <citation type="journal article" date="2012" name="PLoS Pathog.">
        <title>Diverse lifestyles and strategies of plant pathogenesis encoded in the genomes of eighteen Dothideomycetes fungi.</title>
        <authorList>
            <person name="Ohm R.A."/>
            <person name="Feau N."/>
            <person name="Henrissat B."/>
            <person name="Schoch C.L."/>
            <person name="Horwitz B.A."/>
            <person name="Barry K.W."/>
            <person name="Condon B.J."/>
            <person name="Copeland A.C."/>
            <person name="Dhillon B."/>
            <person name="Glaser F."/>
            <person name="Hesse C.N."/>
            <person name="Kosti I."/>
            <person name="LaButti K."/>
            <person name="Lindquist E.A."/>
            <person name="Lucas S."/>
            <person name="Salamov A.A."/>
            <person name="Bradshaw R.E."/>
            <person name="Ciuffetti L."/>
            <person name="Hamelin R.C."/>
            <person name="Kema G.H.J."/>
            <person name="Lawrence C."/>
            <person name="Scott J.A."/>
            <person name="Spatafora J.W."/>
            <person name="Turgeon B.G."/>
            <person name="de Wit P.J.G.M."/>
            <person name="Zhong S."/>
            <person name="Goodwin S.B."/>
            <person name="Grigoriev I.V."/>
        </authorList>
    </citation>
    <scope>NUCLEOTIDE SEQUENCE [LARGE SCALE GENOMIC DNA]</scope>
    <source>
        <strain evidence="2 3">SO2202</strain>
    </source>
</reference>
<protein>
    <submittedName>
        <fullName evidence="2">Uncharacterized protein</fullName>
    </submittedName>
</protein>
<accession>N1QLA5</accession>
<dbReference type="GeneID" id="27898523"/>
<sequence>MPSPSDRREGANSATTHHCQPRQASKAQDIRRKMPSTASSTASSTRSSSLNTSSCTTHAHQYLGDNKASDIASWTATVPAKTTNPNGVLYDEVDPTVQAYMQMKMALFQSMSRPKQDIPK</sequence>
<feature type="compositionally biased region" description="Polar residues" evidence="1">
    <location>
        <begin position="12"/>
        <end position="26"/>
    </location>
</feature>
<evidence type="ECO:0000313" key="2">
    <source>
        <dbReference type="EMBL" id="EMF11981.1"/>
    </source>
</evidence>
<feature type="compositionally biased region" description="Low complexity" evidence="1">
    <location>
        <begin position="36"/>
        <end position="55"/>
    </location>
</feature>
<dbReference type="HOGENOM" id="CLU_2051114_0_0_1"/>
<dbReference type="AlphaFoldDB" id="N1QLA5"/>
<keyword evidence="3" id="KW-1185">Reference proteome</keyword>
<gene>
    <name evidence="2" type="ORF">SEPMUDRAFT_117932</name>
</gene>
<feature type="compositionally biased region" description="Basic and acidic residues" evidence="1">
    <location>
        <begin position="1"/>
        <end position="10"/>
    </location>
</feature>
<dbReference type="EMBL" id="KB456265">
    <property type="protein sequence ID" value="EMF11981.1"/>
    <property type="molecule type" value="Genomic_DNA"/>
</dbReference>
<dbReference type="OrthoDB" id="3645838at2759"/>
<evidence type="ECO:0000313" key="3">
    <source>
        <dbReference type="Proteomes" id="UP000016931"/>
    </source>
</evidence>
<organism evidence="2 3">
    <name type="scientific">Sphaerulina musiva (strain SO2202)</name>
    <name type="common">Poplar stem canker fungus</name>
    <name type="synonym">Septoria musiva</name>
    <dbReference type="NCBI Taxonomy" id="692275"/>
    <lineage>
        <taxon>Eukaryota</taxon>
        <taxon>Fungi</taxon>
        <taxon>Dikarya</taxon>
        <taxon>Ascomycota</taxon>
        <taxon>Pezizomycotina</taxon>
        <taxon>Dothideomycetes</taxon>
        <taxon>Dothideomycetidae</taxon>
        <taxon>Mycosphaerellales</taxon>
        <taxon>Mycosphaerellaceae</taxon>
        <taxon>Sphaerulina</taxon>
    </lineage>
</organism>
<name>N1QLA5_SPHMS</name>
<dbReference type="RefSeq" id="XP_016760102.1">
    <property type="nucleotide sequence ID" value="XM_016901386.1"/>
</dbReference>
<evidence type="ECO:0000256" key="1">
    <source>
        <dbReference type="SAM" id="MobiDB-lite"/>
    </source>
</evidence>